<feature type="domain" description="ABC transporter" evidence="5">
    <location>
        <begin position="11"/>
        <end position="70"/>
    </location>
</feature>
<feature type="non-terminal residue" evidence="6">
    <location>
        <position position="1"/>
    </location>
</feature>
<dbReference type="PANTHER" id="PTHR42711">
    <property type="entry name" value="ABC TRANSPORTER ATP-BINDING PROTEIN"/>
    <property type="match status" value="1"/>
</dbReference>
<accession>A0A382M060</accession>
<dbReference type="InterPro" id="IPR027417">
    <property type="entry name" value="P-loop_NTPase"/>
</dbReference>
<dbReference type="InterPro" id="IPR050763">
    <property type="entry name" value="ABC_transporter_ATP-binding"/>
</dbReference>
<organism evidence="6">
    <name type="scientific">marine metagenome</name>
    <dbReference type="NCBI Taxonomy" id="408172"/>
    <lineage>
        <taxon>unclassified sequences</taxon>
        <taxon>metagenomes</taxon>
        <taxon>ecological metagenomes</taxon>
    </lineage>
</organism>
<evidence type="ECO:0000259" key="5">
    <source>
        <dbReference type="Pfam" id="PF00005"/>
    </source>
</evidence>
<dbReference type="EMBL" id="UINC01090429">
    <property type="protein sequence ID" value="SVC42364.1"/>
    <property type="molecule type" value="Genomic_DNA"/>
</dbReference>
<proteinExistence type="inferred from homology"/>
<evidence type="ECO:0000256" key="4">
    <source>
        <dbReference type="ARBA" id="ARBA00022840"/>
    </source>
</evidence>
<dbReference type="Pfam" id="PF00005">
    <property type="entry name" value="ABC_tran"/>
    <property type="match status" value="1"/>
</dbReference>
<dbReference type="GO" id="GO:0016887">
    <property type="term" value="F:ATP hydrolysis activity"/>
    <property type="evidence" value="ECO:0007669"/>
    <property type="project" value="InterPro"/>
</dbReference>
<evidence type="ECO:0000256" key="2">
    <source>
        <dbReference type="ARBA" id="ARBA00022448"/>
    </source>
</evidence>
<dbReference type="InterPro" id="IPR003439">
    <property type="entry name" value="ABC_transporter-like_ATP-bd"/>
</dbReference>
<keyword evidence="2" id="KW-0813">Transport</keyword>
<reference evidence="6" key="1">
    <citation type="submission" date="2018-05" db="EMBL/GenBank/DDBJ databases">
        <authorList>
            <person name="Lanie J.A."/>
            <person name="Ng W.-L."/>
            <person name="Kazmierczak K.M."/>
            <person name="Andrzejewski T.M."/>
            <person name="Davidsen T.M."/>
            <person name="Wayne K.J."/>
            <person name="Tettelin H."/>
            <person name="Glass J.I."/>
            <person name="Rusch D."/>
            <person name="Podicherti R."/>
            <person name="Tsui H.-C.T."/>
            <person name="Winkler M.E."/>
        </authorList>
    </citation>
    <scope>NUCLEOTIDE SEQUENCE</scope>
</reference>
<dbReference type="GO" id="GO:0005524">
    <property type="term" value="F:ATP binding"/>
    <property type="evidence" value="ECO:0007669"/>
    <property type="project" value="UniProtKB-KW"/>
</dbReference>
<dbReference type="AlphaFoldDB" id="A0A382M060"/>
<keyword evidence="3" id="KW-0547">Nucleotide-binding</keyword>
<comment type="similarity">
    <text evidence="1">Belongs to the ABC transporter superfamily.</text>
</comment>
<dbReference type="SUPFAM" id="SSF52540">
    <property type="entry name" value="P-loop containing nucleoside triphosphate hydrolases"/>
    <property type="match status" value="1"/>
</dbReference>
<protein>
    <recommendedName>
        <fullName evidence="5">ABC transporter domain-containing protein</fullName>
    </recommendedName>
</protein>
<name>A0A382M060_9ZZZZ</name>
<keyword evidence="4" id="KW-0067">ATP-binding</keyword>
<evidence type="ECO:0000313" key="6">
    <source>
        <dbReference type="EMBL" id="SVC42364.1"/>
    </source>
</evidence>
<sequence length="71" mass="7482">VRKFAGKRAVDGIGFDLGSGELLTIFGPNGAGKTTLLKILAGVLSPNKGQIMIDSNLVDVVQRSWRSQVGI</sequence>
<dbReference type="PANTHER" id="PTHR42711:SF5">
    <property type="entry name" value="ABC TRANSPORTER ATP-BINDING PROTEIN NATA"/>
    <property type="match status" value="1"/>
</dbReference>
<evidence type="ECO:0000256" key="1">
    <source>
        <dbReference type="ARBA" id="ARBA00005417"/>
    </source>
</evidence>
<feature type="non-terminal residue" evidence="6">
    <location>
        <position position="71"/>
    </location>
</feature>
<gene>
    <name evidence="6" type="ORF">METZ01_LOCUS295218</name>
</gene>
<evidence type="ECO:0000256" key="3">
    <source>
        <dbReference type="ARBA" id="ARBA00022741"/>
    </source>
</evidence>
<dbReference type="Gene3D" id="3.40.50.300">
    <property type="entry name" value="P-loop containing nucleotide triphosphate hydrolases"/>
    <property type="match status" value="1"/>
</dbReference>